<keyword evidence="4" id="KW-0472">Membrane</keyword>
<dbReference type="GO" id="GO:0042918">
    <property type="term" value="P:alkanesulfonate transmembrane transport"/>
    <property type="evidence" value="ECO:0007669"/>
    <property type="project" value="TreeGrafter"/>
</dbReference>
<evidence type="ECO:0000313" key="6">
    <source>
        <dbReference type="EMBL" id="BAC94795.1"/>
    </source>
</evidence>
<evidence type="ECO:0000256" key="2">
    <source>
        <dbReference type="ARBA" id="ARBA00010742"/>
    </source>
</evidence>
<name>Q7MJX9_VIBVY</name>
<evidence type="ECO:0000256" key="3">
    <source>
        <dbReference type="ARBA" id="ARBA00022729"/>
    </source>
</evidence>
<dbReference type="AlphaFoldDB" id="Q7MJX9"/>
<sequence length="344" mass="39191">MKFRLCLYESCFIWLASMLVRFRASLFVTLLLVMVGAVVWLSSQKPLYDSDSVITIAVSQTPLSAPFIIAKELGYLDSETLRVDILPCYGGVKCAQLMFNGEVQYATASESVVMFSSFERNDFAVLASFVESDNDLKLLTLKENDIEQISQLDGKKVGVIKASSSEYYLDALIKSSVTPDIFIEKHYLPPNEMSIALLDHQVDAISIWEPYGYQLQNEKSHQIHDLSIRGIYHLSFNLMALKSTLESAPQENKQVLVALDRALEWMHEHPIETQKIVARYLDIPIGQLSWTWDDYAFRLVLSNSLLSNLQIQARWALENGLVAGEMPDYRKLIDRTQLWRAIQH</sequence>
<dbReference type="Gene3D" id="3.40.190.10">
    <property type="entry name" value="Periplasmic binding protein-like II"/>
    <property type="match status" value="2"/>
</dbReference>
<dbReference type="KEGG" id="vvy:VV2031"/>
<gene>
    <name evidence="6" type="ordered locus">VV2031</name>
</gene>
<dbReference type="EMBL" id="BA000037">
    <property type="protein sequence ID" value="BAC94795.1"/>
    <property type="molecule type" value="Genomic_DNA"/>
</dbReference>
<evidence type="ECO:0000256" key="4">
    <source>
        <dbReference type="SAM" id="Phobius"/>
    </source>
</evidence>
<dbReference type="eggNOG" id="COG0715">
    <property type="taxonomic scope" value="Bacteria"/>
</dbReference>
<keyword evidence="4" id="KW-0812">Transmembrane</keyword>
<evidence type="ECO:0000259" key="5">
    <source>
        <dbReference type="Pfam" id="PF09084"/>
    </source>
</evidence>
<organism evidence="6 7">
    <name type="scientific">Vibrio vulnificus (strain YJ016)</name>
    <dbReference type="NCBI Taxonomy" id="196600"/>
    <lineage>
        <taxon>Bacteria</taxon>
        <taxon>Pseudomonadati</taxon>
        <taxon>Pseudomonadota</taxon>
        <taxon>Gammaproteobacteria</taxon>
        <taxon>Vibrionales</taxon>
        <taxon>Vibrionaceae</taxon>
        <taxon>Vibrio</taxon>
    </lineage>
</organism>
<dbReference type="HOGENOM" id="CLU_028871_9_0_6"/>
<dbReference type="InterPro" id="IPR015168">
    <property type="entry name" value="SsuA/THI5"/>
</dbReference>
<keyword evidence="4" id="KW-1133">Transmembrane helix</keyword>
<dbReference type="PANTHER" id="PTHR30024:SF47">
    <property type="entry name" value="TAURINE-BINDING PERIPLASMIC PROTEIN"/>
    <property type="match status" value="1"/>
</dbReference>
<dbReference type="Pfam" id="PF09084">
    <property type="entry name" value="NMT1"/>
    <property type="match status" value="1"/>
</dbReference>
<protein>
    <recommendedName>
        <fullName evidence="5">SsuA/THI5-like domain-containing protein</fullName>
    </recommendedName>
</protein>
<feature type="transmembrane region" description="Helical" evidence="4">
    <location>
        <begin position="12"/>
        <end position="41"/>
    </location>
</feature>
<reference evidence="6 7" key="1">
    <citation type="journal article" date="2003" name="Genome Res.">
        <title>Comparative genome analysis of Vibrio vulnificus, a marine pathogen.</title>
        <authorList>
            <person name="Chen C.Y."/>
            <person name="Wu K.M."/>
            <person name="Chang Y.C."/>
            <person name="Chang C.H."/>
            <person name="Tsai H.C."/>
            <person name="Liao T.L."/>
            <person name="Liu Y.M."/>
            <person name="Chen H.J."/>
            <person name="Shen A.B."/>
            <person name="Li J.C."/>
            <person name="Su T.L."/>
            <person name="Shao C.P."/>
            <person name="Lee C.T."/>
            <person name="Hor L.I."/>
            <person name="Tsai S.F."/>
        </authorList>
    </citation>
    <scope>NUCLEOTIDE SEQUENCE [LARGE SCALE GENOMIC DNA]</scope>
    <source>
        <strain evidence="6 7">YJ016</strain>
    </source>
</reference>
<dbReference type="SUPFAM" id="SSF53850">
    <property type="entry name" value="Periplasmic binding protein-like II"/>
    <property type="match status" value="1"/>
</dbReference>
<dbReference type="Proteomes" id="UP000002675">
    <property type="component" value="Chromosome I"/>
</dbReference>
<evidence type="ECO:0000313" key="7">
    <source>
        <dbReference type="Proteomes" id="UP000002675"/>
    </source>
</evidence>
<proteinExistence type="inferred from homology"/>
<comment type="subcellular location">
    <subcellularLocation>
        <location evidence="1">Periplasm</location>
    </subcellularLocation>
</comment>
<feature type="domain" description="SsuA/THI5-like" evidence="5">
    <location>
        <begin position="64"/>
        <end position="272"/>
    </location>
</feature>
<dbReference type="STRING" id="672.VV93_v1c17920"/>
<accession>Q7MJX9</accession>
<evidence type="ECO:0000256" key="1">
    <source>
        <dbReference type="ARBA" id="ARBA00004418"/>
    </source>
</evidence>
<dbReference type="GO" id="GO:0042597">
    <property type="term" value="C:periplasmic space"/>
    <property type="evidence" value="ECO:0007669"/>
    <property type="project" value="UniProtKB-SubCell"/>
</dbReference>
<keyword evidence="3" id="KW-0732">Signal</keyword>
<dbReference type="PANTHER" id="PTHR30024">
    <property type="entry name" value="ALIPHATIC SULFONATES-BINDING PROTEIN-RELATED"/>
    <property type="match status" value="1"/>
</dbReference>
<comment type="similarity">
    <text evidence="2">Belongs to the bacterial solute-binding protein SsuA/TauA family.</text>
</comment>